<dbReference type="STRING" id="3068.D8U7G9"/>
<name>D8U7G9_VOLCA</name>
<dbReference type="Proteomes" id="UP000001058">
    <property type="component" value="Unassembled WGS sequence"/>
</dbReference>
<dbReference type="GO" id="GO:0005524">
    <property type="term" value="F:ATP binding"/>
    <property type="evidence" value="ECO:0007669"/>
    <property type="project" value="UniProtKB-KW"/>
</dbReference>
<dbReference type="RefSeq" id="XP_002954592.1">
    <property type="nucleotide sequence ID" value="XM_002954546.1"/>
</dbReference>
<dbReference type="GO" id="GO:0004674">
    <property type="term" value="F:protein serine/threonine kinase activity"/>
    <property type="evidence" value="ECO:0007669"/>
    <property type="project" value="UniProtKB-KW"/>
</dbReference>
<accession>D8U7G9</accession>
<proteinExistence type="predicted"/>
<evidence type="ECO:0000256" key="3">
    <source>
        <dbReference type="ARBA" id="ARBA00022741"/>
    </source>
</evidence>
<reference evidence="8 9" key="1">
    <citation type="journal article" date="2010" name="Science">
        <title>Genomic analysis of organismal complexity in the multicellular green alga Volvox carteri.</title>
        <authorList>
            <person name="Prochnik S.E."/>
            <person name="Umen J."/>
            <person name="Nedelcu A.M."/>
            <person name="Hallmann A."/>
            <person name="Miller S.M."/>
            <person name="Nishii I."/>
            <person name="Ferris P."/>
            <person name="Kuo A."/>
            <person name="Mitros T."/>
            <person name="Fritz-Laylin L.K."/>
            <person name="Hellsten U."/>
            <person name="Chapman J."/>
            <person name="Simakov O."/>
            <person name="Rensing S.A."/>
            <person name="Terry A."/>
            <person name="Pangilinan J."/>
            <person name="Kapitonov V."/>
            <person name="Jurka J."/>
            <person name="Salamov A."/>
            <person name="Shapiro H."/>
            <person name="Schmutz J."/>
            <person name="Grimwood J."/>
            <person name="Lindquist E."/>
            <person name="Lucas S."/>
            <person name="Grigoriev I.V."/>
            <person name="Schmitt R."/>
            <person name="Kirk D."/>
            <person name="Rokhsar D.S."/>
        </authorList>
    </citation>
    <scope>NUCLEOTIDE SEQUENCE [LARGE SCALE GENOMIC DNA]</scope>
    <source>
        <strain evidence="9">f. Nagariensis / Eve</strain>
    </source>
</reference>
<protein>
    <recommendedName>
        <fullName evidence="7">Protein kinase domain-containing protein</fullName>
    </recommendedName>
</protein>
<evidence type="ECO:0000313" key="8">
    <source>
        <dbReference type="EMBL" id="EFJ44233.1"/>
    </source>
</evidence>
<feature type="non-terminal residue" evidence="8">
    <location>
        <position position="213"/>
    </location>
</feature>
<dbReference type="Pfam" id="PF00069">
    <property type="entry name" value="Pkinase"/>
    <property type="match status" value="1"/>
</dbReference>
<dbReference type="KEGG" id="vcn:VOLCADRAFT_44254"/>
<keyword evidence="9" id="KW-1185">Reference proteome</keyword>
<feature type="non-terminal residue" evidence="8">
    <location>
        <position position="1"/>
    </location>
</feature>
<dbReference type="Gene3D" id="1.10.510.10">
    <property type="entry name" value="Transferase(Phosphotransferase) domain 1"/>
    <property type="match status" value="1"/>
</dbReference>
<evidence type="ECO:0000313" key="9">
    <source>
        <dbReference type="Proteomes" id="UP000001058"/>
    </source>
</evidence>
<dbReference type="eggNOG" id="KOG0580">
    <property type="taxonomic scope" value="Eukaryota"/>
</dbReference>
<keyword evidence="2" id="KW-0808">Transferase</keyword>
<gene>
    <name evidence="8" type="ORF">VOLCADRAFT_44254</name>
</gene>
<evidence type="ECO:0000256" key="6">
    <source>
        <dbReference type="PIRSR" id="PIRSR630616-2"/>
    </source>
</evidence>
<organism evidence="9">
    <name type="scientific">Volvox carteri f. nagariensis</name>
    <dbReference type="NCBI Taxonomy" id="3068"/>
    <lineage>
        <taxon>Eukaryota</taxon>
        <taxon>Viridiplantae</taxon>
        <taxon>Chlorophyta</taxon>
        <taxon>core chlorophytes</taxon>
        <taxon>Chlorophyceae</taxon>
        <taxon>CS clade</taxon>
        <taxon>Chlamydomonadales</taxon>
        <taxon>Volvocaceae</taxon>
        <taxon>Volvox</taxon>
    </lineage>
</organism>
<dbReference type="GeneID" id="9625042"/>
<keyword evidence="1" id="KW-0723">Serine/threonine-protein kinase</keyword>
<evidence type="ECO:0000256" key="2">
    <source>
        <dbReference type="ARBA" id="ARBA00022679"/>
    </source>
</evidence>
<dbReference type="PROSITE" id="PS50011">
    <property type="entry name" value="PROTEIN_KINASE_DOM"/>
    <property type="match status" value="1"/>
</dbReference>
<dbReference type="SUPFAM" id="SSF56112">
    <property type="entry name" value="Protein kinase-like (PK-like)"/>
    <property type="match status" value="1"/>
</dbReference>
<feature type="domain" description="Protein kinase" evidence="7">
    <location>
        <begin position="1"/>
        <end position="213"/>
    </location>
</feature>
<evidence type="ECO:0000259" key="7">
    <source>
        <dbReference type="PROSITE" id="PS50011"/>
    </source>
</evidence>
<evidence type="ECO:0000256" key="1">
    <source>
        <dbReference type="ARBA" id="ARBA00022527"/>
    </source>
</evidence>
<dbReference type="AlphaFoldDB" id="D8U7G9"/>
<keyword evidence="4" id="KW-0418">Kinase</keyword>
<keyword evidence="5 6" id="KW-0067">ATP-binding</keyword>
<dbReference type="PANTHER" id="PTHR24350">
    <property type="entry name" value="SERINE/THREONINE-PROTEIN KINASE IAL-RELATED"/>
    <property type="match status" value="1"/>
</dbReference>
<keyword evidence="3 6" id="KW-0547">Nucleotide-binding</keyword>
<sequence>ERGVRRALHFAEVLNHEHIVQCCGLWEDEQALYIVEEYAVKGDLLQDSLSHPEKYSEAFMATKVVKPLLDVLAYLHAANVVHRAIFPEYVMFGREDKLKLGHFTSAIDQRMDPPTERIPFLDYMAPEMLSWQDHYNEKVDLWQVGCLVHEILCFSLPFETEDKLLASALILWADIVSFPDHLSPECHDFMRACLTKNPVERPSAAELLQHPWI</sequence>
<dbReference type="InterPro" id="IPR030616">
    <property type="entry name" value="Aur-like"/>
</dbReference>
<dbReference type="InterPro" id="IPR000719">
    <property type="entry name" value="Prot_kinase_dom"/>
</dbReference>
<evidence type="ECO:0000256" key="5">
    <source>
        <dbReference type="ARBA" id="ARBA00022840"/>
    </source>
</evidence>
<feature type="binding site" evidence="6">
    <location>
        <begin position="37"/>
        <end position="39"/>
    </location>
    <ligand>
        <name>ATP</name>
        <dbReference type="ChEBI" id="CHEBI:30616"/>
    </ligand>
</feature>
<dbReference type="InParanoid" id="D8U7G9"/>
<evidence type="ECO:0000256" key="4">
    <source>
        <dbReference type="ARBA" id="ARBA00022777"/>
    </source>
</evidence>
<dbReference type="EMBL" id="GL378365">
    <property type="protein sequence ID" value="EFJ44233.1"/>
    <property type="molecule type" value="Genomic_DNA"/>
</dbReference>
<dbReference type="InterPro" id="IPR011009">
    <property type="entry name" value="Kinase-like_dom_sf"/>
</dbReference>
<dbReference type="OrthoDB" id="10252171at2759"/>